<gene>
    <name evidence="1" type="ORF">H9791_01735</name>
</gene>
<comment type="caution">
    <text evidence="1">The sequence shown here is derived from an EMBL/GenBank/DDBJ whole genome shotgun (WGS) entry which is preliminary data.</text>
</comment>
<dbReference type="Pfam" id="PF19666">
    <property type="entry name" value="DUF6169"/>
    <property type="match status" value="1"/>
</dbReference>
<dbReference type="EMBL" id="JAHLFO010000016">
    <property type="protein sequence ID" value="MBU3813218.1"/>
    <property type="molecule type" value="Genomic_DNA"/>
</dbReference>
<evidence type="ECO:0000313" key="2">
    <source>
        <dbReference type="Proteomes" id="UP000824236"/>
    </source>
</evidence>
<reference evidence="1" key="1">
    <citation type="journal article" date="2021" name="PeerJ">
        <title>Extensive microbial diversity within the chicken gut microbiome revealed by metagenomics and culture.</title>
        <authorList>
            <person name="Gilroy R."/>
            <person name="Ravi A."/>
            <person name="Getino M."/>
            <person name="Pursley I."/>
            <person name="Horton D.L."/>
            <person name="Alikhan N.F."/>
            <person name="Baker D."/>
            <person name="Gharbi K."/>
            <person name="Hall N."/>
            <person name="Watson M."/>
            <person name="Adriaenssens E.M."/>
            <person name="Foster-Nyarko E."/>
            <person name="Jarju S."/>
            <person name="Secka A."/>
            <person name="Antonio M."/>
            <person name="Oren A."/>
            <person name="Chaudhuri R.R."/>
            <person name="La Ragione R."/>
            <person name="Hildebrand F."/>
            <person name="Pallen M.J."/>
        </authorList>
    </citation>
    <scope>NUCLEOTIDE SEQUENCE</scope>
    <source>
        <strain evidence="1">B3-3758</strain>
    </source>
</reference>
<protein>
    <submittedName>
        <fullName evidence="1">Uncharacterized protein</fullName>
    </submittedName>
</protein>
<proteinExistence type="predicted"/>
<dbReference type="Proteomes" id="UP000824236">
    <property type="component" value="Unassembled WGS sequence"/>
</dbReference>
<dbReference type="InterPro" id="IPR046167">
    <property type="entry name" value="DUF6169"/>
</dbReference>
<dbReference type="AlphaFoldDB" id="A0A9E2KEB4"/>
<organism evidence="1 2">
    <name type="scientific">Candidatus Bacteroides intestinipullorum</name>
    <dbReference type="NCBI Taxonomy" id="2838471"/>
    <lineage>
        <taxon>Bacteria</taxon>
        <taxon>Pseudomonadati</taxon>
        <taxon>Bacteroidota</taxon>
        <taxon>Bacteroidia</taxon>
        <taxon>Bacteroidales</taxon>
        <taxon>Bacteroidaceae</taxon>
        <taxon>Bacteroides</taxon>
    </lineage>
</organism>
<evidence type="ECO:0000313" key="1">
    <source>
        <dbReference type="EMBL" id="MBU3813218.1"/>
    </source>
</evidence>
<sequence>MIKFLLKRILEKAPYDIVLSGNDFMFQTDLGIRYTVSFNKEDIVLGGCDTYQLIIRKMEEAKSRHDPKVEATILAIIHEFFRSNLEILLYLCDTSDGREAYRNRLFLTWFDHYAENHLFTIRQAHAEIEGEGLFFCIIIDNRNPKLKDIVDDFEAKSALLTESKP</sequence>
<reference evidence="1" key="2">
    <citation type="submission" date="2021-04" db="EMBL/GenBank/DDBJ databases">
        <authorList>
            <person name="Gilroy R."/>
        </authorList>
    </citation>
    <scope>NUCLEOTIDE SEQUENCE</scope>
    <source>
        <strain evidence="1">B3-3758</strain>
    </source>
</reference>
<name>A0A9E2KEB4_9BACE</name>
<accession>A0A9E2KEB4</accession>